<dbReference type="VEuPathDB" id="VectorBase:AMIN014007"/>
<accession>A0A182WMP2</accession>
<sequence>MVYGLWKIENNVNPKRVMWFNQRNLVVAKVCPMHGGMVLVRFGTAV</sequence>
<dbReference type="EnsemblMetazoa" id="AMIN014007-RA">
    <property type="protein sequence ID" value="AMIN014007-PA"/>
    <property type="gene ID" value="AMIN014007"/>
</dbReference>
<reference evidence="1" key="2">
    <citation type="submission" date="2020-05" db="UniProtKB">
        <authorList>
            <consortium name="EnsemblMetazoa"/>
        </authorList>
    </citation>
    <scope>IDENTIFICATION</scope>
    <source>
        <strain evidence="1">MINIMUS1</strain>
    </source>
</reference>
<keyword evidence="2" id="KW-1185">Reference proteome</keyword>
<dbReference type="Proteomes" id="UP000075920">
    <property type="component" value="Unassembled WGS sequence"/>
</dbReference>
<evidence type="ECO:0000313" key="2">
    <source>
        <dbReference type="Proteomes" id="UP000075920"/>
    </source>
</evidence>
<organism evidence="1 2">
    <name type="scientific">Anopheles minimus</name>
    <dbReference type="NCBI Taxonomy" id="112268"/>
    <lineage>
        <taxon>Eukaryota</taxon>
        <taxon>Metazoa</taxon>
        <taxon>Ecdysozoa</taxon>
        <taxon>Arthropoda</taxon>
        <taxon>Hexapoda</taxon>
        <taxon>Insecta</taxon>
        <taxon>Pterygota</taxon>
        <taxon>Neoptera</taxon>
        <taxon>Endopterygota</taxon>
        <taxon>Diptera</taxon>
        <taxon>Nematocera</taxon>
        <taxon>Culicoidea</taxon>
        <taxon>Culicidae</taxon>
        <taxon>Anophelinae</taxon>
        <taxon>Anopheles</taxon>
    </lineage>
</organism>
<proteinExistence type="predicted"/>
<reference evidence="2" key="1">
    <citation type="submission" date="2013-03" db="EMBL/GenBank/DDBJ databases">
        <title>The Genome Sequence of Anopheles minimus MINIMUS1.</title>
        <authorList>
            <consortium name="The Broad Institute Genomics Platform"/>
            <person name="Neafsey D.E."/>
            <person name="Walton C."/>
            <person name="Walker B."/>
            <person name="Young S.K."/>
            <person name="Zeng Q."/>
            <person name="Gargeya S."/>
            <person name="Fitzgerald M."/>
            <person name="Haas B."/>
            <person name="Abouelleil A."/>
            <person name="Allen A.W."/>
            <person name="Alvarado L."/>
            <person name="Arachchi H.M."/>
            <person name="Berlin A.M."/>
            <person name="Chapman S.B."/>
            <person name="Gainer-Dewar J."/>
            <person name="Goldberg J."/>
            <person name="Griggs A."/>
            <person name="Gujja S."/>
            <person name="Hansen M."/>
            <person name="Howarth C."/>
            <person name="Imamovic A."/>
            <person name="Ireland A."/>
            <person name="Larimer J."/>
            <person name="McCowan C."/>
            <person name="Murphy C."/>
            <person name="Pearson M."/>
            <person name="Poon T.W."/>
            <person name="Priest M."/>
            <person name="Roberts A."/>
            <person name="Saif S."/>
            <person name="Shea T."/>
            <person name="Sisk P."/>
            <person name="Sykes S."/>
            <person name="Wortman J."/>
            <person name="Nusbaum C."/>
            <person name="Birren B."/>
        </authorList>
    </citation>
    <scope>NUCLEOTIDE SEQUENCE [LARGE SCALE GENOMIC DNA]</scope>
    <source>
        <strain evidence="2">MINIMUS1</strain>
    </source>
</reference>
<dbReference type="AlphaFoldDB" id="A0A182WMP2"/>
<evidence type="ECO:0000313" key="1">
    <source>
        <dbReference type="EnsemblMetazoa" id="AMIN014007-PA"/>
    </source>
</evidence>
<name>A0A182WMP2_9DIPT</name>
<protein>
    <submittedName>
        <fullName evidence="1">Uncharacterized protein</fullName>
    </submittedName>
</protein>